<feature type="transmembrane region" description="Helical" evidence="7">
    <location>
        <begin position="554"/>
        <end position="573"/>
    </location>
</feature>
<evidence type="ECO:0000256" key="2">
    <source>
        <dbReference type="ARBA" id="ARBA00022692"/>
    </source>
</evidence>
<evidence type="ECO:0000313" key="9">
    <source>
        <dbReference type="Proteomes" id="UP001153365"/>
    </source>
</evidence>
<reference evidence="8" key="1">
    <citation type="submission" date="2022-06" db="EMBL/GenBank/DDBJ databases">
        <authorList>
            <consortium name="SYNGENTA / RWTH Aachen University"/>
        </authorList>
    </citation>
    <scope>NUCLEOTIDE SEQUENCE</scope>
</reference>
<feature type="compositionally biased region" description="Polar residues" evidence="6">
    <location>
        <begin position="1"/>
        <end position="14"/>
    </location>
</feature>
<dbReference type="GO" id="GO:0038023">
    <property type="term" value="F:signaling receptor activity"/>
    <property type="evidence" value="ECO:0007669"/>
    <property type="project" value="TreeGrafter"/>
</dbReference>
<feature type="transmembrane region" description="Helical" evidence="7">
    <location>
        <begin position="484"/>
        <end position="503"/>
    </location>
</feature>
<feature type="region of interest" description="Disordered" evidence="6">
    <location>
        <begin position="1"/>
        <end position="28"/>
    </location>
</feature>
<feature type="binding site" evidence="5">
    <location>
        <position position="685"/>
    </location>
    <ligand>
        <name>Zn(2+)</name>
        <dbReference type="ChEBI" id="CHEBI:29105"/>
    </ligand>
</feature>
<feature type="binding site" evidence="5">
    <location>
        <position position="681"/>
    </location>
    <ligand>
        <name>Zn(2+)</name>
        <dbReference type="ChEBI" id="CHEBI:29105"/>
    </ligand>
</feature>
<keyword evidence="5" id="KW-0862">Zinc</keyword>
<keyword evidence="5" id="KW-0479">Metal-binding</keyword>
<name>A0AAV0AR63_PHAPC</name>
<evidence type="ECO:0000256" key="5">
    <source>
        <dbReference type="PIRSR" id="PIRSR604254-1"/>
    </source>
</evidence>
<feature type="compositionally biased region" description="Low complexity" evidence="6">
    <location>
        <begin position="16"/>
        <end position="27"/>
    </location>
</feature>
<dbReference type="PANTHER" id="PTHR20855:SF97">
    <property type="entry name" value="ADIPOR-LIKE RECEPTOR IZH3-RELATED"/>
    <property type="match status" value="1"/>
</dbReference>
<feature type="compositionally biased region" description="Acidic residues" evidence="6">
    <location>
        <begin position="111"/>
        <end position="144"/>
    </location>
</feature>
<feature type="transmembrane region" description="Helical" evidence="7">
    <location>
        <begin position="515"/>
        <end position="534"/>
    </location>
</feature>
<evidence type="ECO:0000313" key="8">
    <source>
        <dbReference type="EMBL" id="CAH7669917.1"/>
    </source>
</evidence>
<protein>
    <submittedName>
        <fullName evidence="8">Haemolysin-III related-domain-containing protein</fullName>
    </submittedName>
</protein>
<organism evidence="8 9">
    <name type="scientific">Phakopsora pachyrhizi</name>
    <name type="common">Asian soybean rust disease fungus</name>
    <dbReference type="NCBI Taxonomy" id="170000"/>
    <lineage>
        <taxon>Eukaryota</taxon>
        <taxon>Fungi</taxon>
        <taxon>Dikarya</taxon>
        <taxon>Basidiomycota</taxon>
        <taxon>Pucciniomycotina</taxon>
        <taxon>Pucciniomycetes</taxon>
        <taxon>Pucciniales</taxon>
        <taxon>Phakopsoraceae</taxon>
        <taxon>Phakopsora</taxon>
    </lineage>
</organism>
<proteinExistence type="predicted"/>
<feature type="compositionally biased region" description="Low complexity" evidence="6">
    <location>
        <begin position="160"/>
        <end position="187"/>
    </location>
</feature>
<feature type="binding site" evidence="5">
    <location>
        <position position="535"/>
    </location>
    <ligand>
        <name>Zn(2+)</name>
        <dbReference type="ChEBI" id="CHEBI:29105"/>
    </ligand>
</feature>
<keyword evidence="3 7" id="KW-1133">Transmembrane helix</keyword>
<feature type="region of interest" description="Disordered" evidence="6">
    <location>
        <begin position="324"/>
        <end position="344"/>
    </location>
</feature>
<dbReference type="GO" id="GO:0016020">
    <property type="term" value="C:membrane"/>
    <property type="evidence" value="ECO:0007669"/>
    <property type="project" value="UniProtKB-SubCell"/>
</dbReference>
<evidence type="ECO:0000256" key="3">
    <source>
        <dbReference type="ARBA" id="ARBA00022989"/>
    </source>
</evidence>
<keyword evidence="4 7" id="KW-0472">Membrane</keyword>
<feature type="transmembrane region" description="Helical" evidence="7">
    <location>
        <begin position="646"/>
        <end position="662"/>
    </location>
</feature>
<dbReference type="InterPro" id="IPR004254">
    <property type="entry name" value="AdipoR/HlyIII-related"/>
</dbReference>
<feature type="transmembrane region" description="Helical" evidence="7">
    <location>
        <begin position="682"/>
        <end position="699"/>
    </location>
</feature>
<feature type="compositionally biased region" description="Low complexity" evidence="6">
    <location>
        <begin position="256"/>
        <end position="268"/>
    </location>
</feature>
<dbReference type="AlphaFoldDB" id="A0AAV0AR63"/>
<keyword evidence="9" id="KW-1185">Reference proteome</keyword>
<gene>
    <name evidence="8" type="ORF">PPACK8108_LOCUS4576</name>
</gene>
<sequence>MSLNHTTNRTSRTIVRSRSLSGHHSSSQIDRYKRSILGYQQHQSSSTLYNHHQSNQPTIASLDLSSSLPIALVSIRNYLCDRLQLLEHRLKLINTHQARTTDGDVCCISSSDDDDEDEEEEDDDDDDEDDDQDGGEDRDADDQNCDYQQEKNDTQPAYKQSTTQSETSIESKRSSSMPSSVTSSRLSRSTLLDNDTLPLTSFKSPSNLQDFLKQLSNYVNQLKSDLFRSESSCCSDSLMSIHLDPFLTSSSASLSKSSLPLSPTGSGSDQSSKKIRLRHTISIPDPHQLLRSMIIHSENIQEALSQLTIFSNYSSRISNLPFMAPDSSSSTDGSAAPAGSEQAEEKVPSLLSEYFASESERLSSLLPNFPSGLTQSIAQSSNQITSALRAYKVEAQSVLHEGEMFIREEGEKLKDWVDAEAESLRLALQAGANRLLTYHELPSEWKNNRFIIGGYRFIPLDRWRDLLLSGLQWHNETINIHTHFFGALSLIYLLCFLWPTTAHTDPESSTVTDRLISLTFVMCAIKCLICSTAWHLFAGCGTLGPFRRLACVDYVGISGLIAASVVSAEYYGFYCRPELAARYIAFTALMGVIGMVLPFQPFFDRPESKWIRIVFFVSMASSFLIPQAHMSYLYGFRETINFYKPAFPSVISYLGGLFFYATNWPERIRPGWVFDTLFHSHQFWHVAIVIAIWLHWRAIGVLHDAGREGFSCSIFTGSPEVTAGGLSGVGRGSEF</sequence>
<dbReference type="GO" id="GO:0046872">
    <property type="term" value="F:metal ion binding"/>
    <property type="evidence" value="ECO:0007669"/>
    <property type="project" value="UniProtKB-KW"/>
</dbReference>
<dbReference type="PANTHER" id="PTHR20855">
    <property type="entry name" value="ADIPOR/PROGESTIN RECEPTOR-RELATED"/>
    <property type="match status" value="1"/>
</dbReference>
<feature type="region of interest" description="Disordered" evidence="6">
    <location>
        <begin position="256"/>
        <end position="275"/>
    </location>
</feature>
<dbReference type="GO" id="GO:0006882">
    <property type="term" value="P:intracellular zinc ion homeostasis"/>
    <property type="evidence" value="ECO:0007669"/>
    <property type="project" value="TreeGrafter"/>
</dbReference>
<keyword evidence="2 7" id="KW-0812">Transmembrane</keyword>
<comment type="caution">
    <text evidence="8">The sequence shown here is derived from an EMBL/GenBank/DDBJ whole genome shotgun (WGS) entry which is preliminary data.</text>
</comment>
<comment type="subcellular location">
    <subcellularLocation>
        <location evidence="1">Membrane</location>
        <topology evidence="1">Multi-pass membrane protein</topology>
    </subcellularLocation>
</comment>
<evidence type="ECO:0000256" key="7">
    <source>
        <dbReference type="SAM" id="Phobius"/>
    </source>
</evidence>
<evidence type="ECO:0000256" key="1">
    <source>
        <dbReference type="ARBA" id="ARBA00004141"/>
    </source>
</evidence>
<dbReference type="Proteomes" id="UP001153365">
    <property type="component" value="Unassembled WGS sequence"/>
</dbReference>
<dbReference type="Pfam" id="PF03006">
    <property type="entry name" value="HlyIII"/>
    <property type="match status" value="1"/>
</dbReference>
<feature type="region of interest" description="Disordered" evidence="6">
    <location>
        <begin position="103"/>
        <end position="187"/>
    </location>
</feature>
<feature type="transmembrane region" description="Helical" evidence="7">
    <location>
        <begin position="580"/>
        <end position="599"/>
    </location>
</feature>
<evidence type="ECO:0000256" key="4">
    <source>
        <dbReference type="ARBA" id="ARBA00023136"/>
    </source>
</evidence>
<accession>A0AAV0AR63</accession>
<feature type="transmembrane region" description="Helical" evidence="7">
    <location>
        <begin position="611"/>
        <end position="634"/>
    </location>
</feature>
<evidence type="ECO:0000256" key="6">
    <source>
        <dbReference type="SAM" id="MobiDB-lite"/>
    </source>
</evidence>
<dbReference type="EMBL" id="CALTRL010000850">
    <property type="protein sequence ID" value="CAH7669917.1"/>
    <property type="molecule type" value="Genomic_DNA"/>
</dbReference>